<evidence type="ECO:0000313" key="17">
    <source>
        <dbReference type="EMBL" id="ESW11445.1"/>
    </source>
</evidence>
<dbReference type="PROSITE" id="PS00108">
    <property type="entry name" value="PROTEIN_KINASE_ST"/>
    <property type="match status" value="1"/>
</dbReference>
<feature type="compositionally biased region" description="Polar residues" evidence="13">
    <location>
        <begin position="829"/>
        <end position="849"/>
    </location>
</feature>
<evidence type="ECO:0000256" key="4">
    <source>
        <dbReference type="ARBA" id="ARBA00022692"/>
    </source>
</evidence>
<protein>
    <recommendedName>
        <fullName evidence="16">Protein kinase domain-containing protein</fullName>
    </recommendedName>
</protein>
<dbReference type="InterPro" id="IPR011009">
    <property type="entry name" value="Kinase-like_dom_sf"/>
</dbReference>
<dbReference type="GO" id="GO:0004714">
    <property type="term" value="F:transmembrane receptor protein tyrosine kinase activity"/>
    <property type="evidence" value="ECO:0007669"/>
    <property type="project" value="InterPro"/>
</dbReference>
<dbReference type="OMA" id="HFVGNNI"/>
<evidence type="ECO:0000256" key="11">
    <source>
        <dbReference type="ARBA" id="ARBA00023180"/>
    </source>
</evidence>
<dbReference type="InterPro" id="IPR045272">
    <property type="entry name" value="ANXUR1/2-like"/>
</dbReference>
<proteinExistence type="predicted"/>
<dbReference type="FunFam" id="3.30.200.20:FF:000039">
    <property type="entry name" value="receptor-like protein kinase FERONIA"/>
    <property type="match status" value="1"/>
</dbReference>
<dbReference type="CDD" id="cd14066">
    <property type="entry name" value="STKc_IRAK"/>
    <property type="match status" value="1"/>
</dbReference>
<gene>
    <name evidence="17" type="ORF">PHAVU_008G030700g</name>
</gene>
<dbReference type="FunFam" id="2.60.120.430:FF:000007">
    <property type="entry name" value="FERONIA receptor-like kinase"/>
    <property type="match status" value="1"/>
</dbReference>
<dbReference type="InterPro" id="IPR000719">
    <property type="entry name" value="Prot_kinase_dom"/>
</dbReference>
<keyword evidence="9 14" id="KW-1133">Transmembrane helix</keyword>
<sequence length="858" mass="96356">METTCRQSASGTILLLLQLWCFSFISIAEDIYDPTELFSISCGSSTNFSTLDTRNWTADIHFLSPTTHLSVAAPSLTPSTQQGPYTYARLSHSPFTYSFPLTPGPKFIRLFFYSTSYQNFNRSQACFSVKAGPYTLLQGFNASLNADADDDPSHSDILFREYCINLQDAENLNIIFIPNTTDSYAFINGIEIVSMPPSLYYTDPDEDYTEQPQYVGTTTPYVIENKFALETMYRLKAGDHTISSSGDTGMLRTWDADSKYLVTQSEESIEYKATTNLSFTKKTPNYTAPDQVFRSVRNMGMNDSNNIKNNITWHFTVDSGFTYFLRLYFCELNPRFNEAGFLIFSIFIQDQLATDWADVFLWTKNWGVPVVREYVVIISENQKKVNLSLKMHPNPKSRVSDTQINAIEIFKISNYKGSLAGPNPDPPTQPAVVTHQDSNKKIGVSKKTLPAVMGAVFGVLLLTLFIVAFFLVKRKKNIAVESKKHGTTREGGSSSLPSNLCRHFSISEIIAATNNFDELNVLGVGGFGNVYKGYIDDSTPVAIKRLKPDSQQGLKEFMNEIEMLSQLRHLHLVSLIGYCYESNEMILVYNFMDRGTLRGHLYDTDNPLLSWKQRLQICIGAARGLHYLHTGAKQMIIHRDVKSTNILLDEKWVAKVSDFGLSRIGPTGSSMTHVSTQVKGSIGYLDPEYYKRQRLTEKSDVYSYGVVLLEVLCGRQPLLRTVEKPQVSLVDWAKHRYEKGCLGEIVDPALKGQIAPQCLRKFGEVALSCLVEDGTQRPSMNDVVGMLEFVLQLQLQDSADGNVVWESSGDYEGRTTKDMFSSSHSNSSGLNTKSYGNEESDQLIPQNVFSELEDPKGR</sequence>
<dbReference type="eggNOG" id="KOG1187">
    <property type="taxonomic scope" value="Eukaryota"/>
</dbReference>
<dbReference type="PhylomeDB" id="V7B1J5"/>
<feature type="chain" id="PRO_5004753986" description="Protein kinase domain-containing protein" evidence="15">
    <location>
        <begin position="29"/>
        <end position="858"/>
    </location>
</feature>
<dbReference type="InterPro" id="IPR017441">
    <property type="entry name" value="Protein_kinase_ATP_BS"/>
</dbReference>
<keyword evidence="10 14" id="KW-0472">Membrane</keyword>
<dbReference type="PANTHER" id="PTHR34590">
    <property type="entry name" value="OS03G0124300 PROTEIN-RELATED"/>
    <property type="match status" value="1"/>
</dbReference>
<dbReference type="Gene3D" id="1.10.510.10">
    <property type="entry name" value="Transferase(Phosphotransferase) domain 1"/>
    <property type="match status" value="1"/>
</dbReference>
<dbReference type="Gramene" id="ESW11445">
    <property type="protein sequence ID" value="ESW11445"/>
    <property type="gene ID" value="PHAVU_008G030700g"/>
</dbReference>
<evidence type="ECO:0000256" key="1">
    <source>
        <dbReference type="ARBA" id="ARBA00004479"/>
    </source>
</evidence>
<evidence type="ECO:0000256" key="2">
    <source>
        <dbReference type="ARBA" id="ARBA00022527"/>
    </source>
</evidence>
<dbReference type="GO" id="GO:0010038">
    <property type="term" value="P:response to metal ion"/>
    <property type="evidence" value="ECO:0007669"/>
    <property type="project" value="UniProtKB-ARBA"/>
</dbReference>
<dbReference type="PROSITE" id="PS50011">
    <property type="entry name" value="PROTEIN_KINASE_DOM"/>
    <property type="match status" value="1"/>
</dbReference>
<evidence type="ECO:0000256" key="9">
    <source>
        <dbReference type="ARBA" id="ARBA00022989"/>
    </source>
</evidence>
<feature type="region of interest" description="Disordered" evidence="13">
    <location>
        <begin position="815"/>
        <end position="858"/>
    </location>
</feature>
<dbReference type="Pfam" id="PF12819">
    <property type="entry name" value="Malectin_like"/>
    <property type="match status" value="1"/>
</dbReference>
<dbReference type="PROSITE" id="PS00107">
    <property type="entry name" value="PROTEIN_KINASE_ATP"/>
    <property type="match status" value="1"/>
</dbReference>
<keyword evidence="8 12" id="KW-0067">ATP-binding</keyword>
<evidence type="ECO:0000259" key="16">
    <source>
        <dbReference type="PROSITE" id="PS50011"/>
    </source>
</evidence>
<dbReference type="FunFam" id="2.60.120.430:FF:000003">
    <property type="entry name" value="FERONIA receptor-like kinase"/>
    <property type="match status" value="1"/>
</dbReference>
<feature type="binding site" evidence="12">
    <location>
        <position position="544"/>
    </location>
    <ligand>
        <name>ATP</name>
        <dbReference type="ChEBI" id="CHEBI:30616"/>
    </ligand>
</feature>
<feature type="transmembrane region" description="Helical" evidence="14">
    <location>
        <begin position="449"/>
        <end position="472"/>
    </location>
</feature>
<evidence type="ECO:0000256" key="7">
    <source>
        <dbReference type="ARBA" id="ARBA00022777"/>
    </source>
</evidence>
<evidence type="ECO:0000313" key="18">
    <source>
        <dbReference type="Proteomes" id="UP000000226"/>
    </source>
</evidence>
<keyword evidence="18" id="KW-1185">Reference proteome</keyword>
<dbReference type="InterPro" id="IPR024788">
    <property type="entry name" value="Malectin-like_Carb-bd_dom"/>
</dbReference>
<keyword evidence="11" id="KW-0325">Glycoprotein</keyword>
<evidence type="ECO:0000256" key="5">
    <source>
        <dbReference type="ARBA" id="ARBA00022729"/>
    </source>
</evidence>
<dbReference type="InterPro" id="IPR001245">
    <property type="entry name" value="Ser-Thr/Tyr_kinase_cat_dom"/>
</dbReference>
<feature type="signal peptide" evidence="15">
    <location>
        <begin position="1"/>
        <end position="28"/>
    </location>
</feature>
<evidence type="ECO:0000256" key="13">
    <source>
        <dbReference type="SAM" id="MobiDB-lite"/>
    </source>
</evidence>
<evidence type="ECO:0000256" key="8">
    <source>
        <dbReference type="ARBA" id="ARBA00022840"/>
    </source>
</evidence>
<keyword evidence="7" id="KW-0418">Kinase</keyword>
<dbReference type="AlphaFoldDB" id="V7B1J5"/>
<accession>V7B1J5</accession>
<dbReference type="PANTHER" id="PTHR34590:SF15">
    <property type="entry name" value="PROTEIN KINASE DOMAIN-CONTAINING PROTEIN"/>
    <property type="match status" value="1"/>
</dbReference>
<dbReference type="Gene3D" id="3.30.200.20">
    <property type="entry name" value="Phosphorylase Kinase, domain 1"/>
    <property type="match status" value="1"/>
</dbReference>
<keyword evidence="6 12" id="KW-0547">Nucleotide-binding</keyword>
<keyword evidence="3" id="KW-0808">Transferase</keyword>
<organism evidence="17 18">
    <name type="scientific">Phaseolus vulgaris</name>
    <name type="common">Kidney bean</name>
    <name type="synonym">French bean</name>
    <dbReference type="NCBI Taxonomy" id="3885"/>
    <lineage>
        <taxon>Eukaryota</taxon>
        <taxon>Viridiplantae</taxon>
        <taxon>Streptophyta</taxon>
        <taxon>Embryophyta</taxon>
        <taxon>Tracheophyta</taxon>
        <taxon>Spermatophyta</taxon>
        <taxon>Magnoliopsida</taxon>
        <taxon>eudicotyledons</taxon>
        <taxon>Gunneridae</taxon>
        <taxon>Pentapetalae</taxon>
        <taxon>rosids</taxon>
        <taxon>fabids</taxon>
        <taxon>Fabales</taxon>
        <taxon>Fabaceae</taxon>
        <taxon>Papilionoideae</taxon>
        <taxon>50 kb inversion clade</taxon>
        <taxon>NPAAA clade</taxon>
        <taxon>indigoferoid/millettioid clade</taxon>
        <taxon>Phaseoleae</taxon>
        <taxon>Phaseolus</taxon>
    </lineage>
</organism>
<dbReference type="Proteomes" id="UP000000226">
    <property type="component" value="Chromosome 8"/>
</dbReference>
<dbReference type="Pfam" id="PF07714">
    <property type="entry name" value="PK_Tyr_Ser-Thr"/>
    <property type="match status" value="1"/>
</dbReference>
<comment type="subcellular location">
    <subcellularLocation>
        <location evidence="1">Membrane</location>
        <topology evidence="1">Single-pass type I membrane protein</topology>
    </subcellularLocation>
</comment>
<dbReference type="EMBL" id="CM002295">
    <property type="protein sequence ID" value="ESW11445.1"/>
    <property type="molecule type" value="Genomic_DNA"/>
</dbReference>
<evidence type="ECO:0000256" key="3">
    <source>
        <dbReference type="ARBA" id="ARBA00022679"/>
    </source>
</evidence>
<feature type="domain" description="Protein kinase" evidence="16">
    <location>
        <begin position="516"/>
        <end position="790"/>
    </location>
</feature>
<dbReference type="SUPFAM" id="SSF56112">
    <property type="entry name" value="Protein kinase-like (PK-like)"/>
    <property type="match status" value="1"/>
</dbReference>
<dbReference type="GO" id="GO:0016020">
    <property type="term" value="C:membrane"/>
    <property type="evidence" value="ECO:0007669"/>
    <property type="project" value="UniProtKB-SubCell"/>
</dbReference>
<name>V7B1J5_PHAVU</name>
<dbReference type="OrthoDB" id="1720310at2759"/>
<evidence type="ECO:0000256" key="14">
    <source>
        <dbReference type="SAM" id="Phobius"/>
    </source>
</evidence>
<keyword evidence="5 15" id="KW-0732">Signal</keyword>
<keyword evidence="2" id="KW-0723">Serine/threonine-protein kinase</keyword>
<evidence type="ECO:0000256" key="10">
    <source>
        <dbReference type="ARBA" id="ARBA00023136"/>
    </source>
</evidence>
<dbReference type="FunFam" id="1.10.510.10:FF:000252">
    <property type="entry name" value="Receptor-like protein kinase FERONIA"/>
    <property type="match status" value="1"/>
</dbReference>
<evidence type="ECO:0000256" key="15">
    <source>
        <dbReference type="SAM" id="SignalP"/>
    </source>
</evidence>
<dbReference type="SMR" id="V7B1J5"/>
<dbReference type="Gene3D" id="2.60.120.430">
    <property type="entry name" value="Galactose-binding lectin"/>
    <property type="match status" value="2"/>
</dbReference>
<dbReference type="InterPro" id="IPR008271">
    <property type="entry name" value="Ser/Thr_kinase_AS"/>
</dbReference>
<evidence type="ECO:0000256" key="6">
    <source>
        <dbReference type="ARBA" id="ARBA00022741"/>
    </source>
</evidence>
<keyword evidence="4 14" id="KW-0812">Transmembrane</keyword>
<dbReference type="SMART" id="SM00220">
    <property type="entry name" value="S_TKc"/>
    <property type="match status" value="1"/>
</dbReference>
<dbReference type="GO" id="GO:0005524">
    <property type="term" value="F:ATP binding"/>
    <property type="evidence" value="ECO:0007669"/>
    <property type="project" value="UniProtKB-UniRule"/>
</dbReference>
<evidence type="ECO:0000256" key="12">
    <source>
        <dbReference type="PROSITE-ProRule" id="PRU10141"/>
    </source>
</evidence>
<reference evidence="18" key="1">
    <citation type="journal article" date="2014" name="Nat. Genet.">
        <title>A reference genome for common bean and genome-wide analysis of dual domestications.</title>
        <authorList>
            <person name="Schmutz J."/>
            <person name="McClean P.E."/>
            <person name="Mamidi S."/>
            <person name="Wu G.A."/>
            <person name="Cannon S.B."/>
            <person name="Grimwood J."/>
            <person name="Jenkins J."/>
            <person name="Shu S."/>
            <person name="Song Q."/>
            <person name="Chavarro C."/>
            <person name="Torres-Torres M."/>
            <person name="Geffroy V."/>
            <person name="Moghaddam S.M."/>
            <person name="Gao D."/>
            <person name="Abernathy B."/>
            <person name="Barry K."/>
            <person name="Blair M."/>
            <person name="Brick M.A."/>
            <person name="Chovatia M."/>
            <person name="Gepts P."/>
            <person name="Goodstein D.M."/>
            <person name="Gonzales M."/>
            <person name="Hellsten U."/>
            <person name="Hyten D.L."/>
            <person name="Jia G."/>
            <person name="Kelly J.D."/>
            <person name="Kudrna D."/>
            <person name="Lee R."/>
            <person name="Richard M.M."/>
            <person name="Miklas P.N."/>
            <person name="Osorno J.M."/>
            <person name="Rodrigues J."/>
            <person name="Thareau V."/>
            <person name="Urrea C.A."/>
            <person name="Wang M."/>
            <person name="Yu Y."/>
            <person name="Zhang M."/>
            <person name="Wing R.A."/>
            <person name="Cregan P.B."/>
            <person name="Rokhsar D.S."/>
            <person name="Jackson S.A."/>
        </authorList>
    </citation>
    <scope>NUCLEOTIDE SEQUENCE [LARGE SCALE GENOMIC DNA]</scope>
    <source>
        <strain evidence="18">cv. G19833</strain>
    </source>
</reference>
<dbReference type="GO" id="GO:0004674">
    <property type="term" value="F:protein serine/threonine kinase activity"/>
    <property type="evidence" value="ECO:0007669"/>
    <property type="project" value="UniProtKB-KW"/>
</dbReference>